<keyword evidence="3 5" id="KW-0732">Signal</keyword>
<dbReference type="Pfam" id="PF13531">
    <property type="entry name" value="SBP_bac_11"/>
    <property type="match status" value="1"/>
</dbReference>
<evidence type="ECO:0000313" key="6">
    <source>
        <dbReference type="EMBL" id="ACV79245.1"/>
    </source>
</evidence>
<dbReference type="RefSeq" id="WP_015748120.1">
    <property type="nucleotide sequence ID" value="NC_013235.1"/>
</dbReference>
<evidence type="ECO:0000256" key="2">
    <source>
        <dbReference type="ARBA" id="ARBA00022723"/>
    </source>
</evidence>
<dbReference type="PANTHER" id="PTHR30632">
    <property type="entry name" value="MOLYBDATE-BINDING PERIPLASMIC PROTEIN"/>
    <property type="match status" value="1"/>
</dbReference>
<feature type="signal peptide" evidence="5">
    <location>
        <begin position="1"/>
        <end position="29"/>
    </location>
</feature>
<dbReference type="InParanoid" id="C8X9T7"/>
<dbReference type="PANTHER" id="PTHR30632:SF0">
    <property type="entry name" value="SULFATE-BINDING PROTEIN"/>
    <property type="match status" value="1"/>
</dbReference>
<dbReference type="GO" id="GO:0030973">
    <property type="term" value="F:molybdate ion binding"/>
    <property type="evidence" value="ECO:0007669"/>
    <property type="project" value="TreeGrafter"/>
</dbReference>
<dbReference type="PIRSF" id="PIRSF004846">
    <property type="entry name" value="ModA"/>
    <property type="match status" value="1"/>
</dbReference>
<dbReference type="OrthoDB" id="9785015at2"/>
<dbReference type="eggNOG" id="COG0725">
    <property type="taxonomic scope" value="Bacteria"/>
</dbReference>
<feature type="binding site" evidence="4">
    <location>
        <position position="209"/>
    </location>
    <ligand>
        <name>molybdate</name>
        <dbReference type="ChEBI" id="CHEBI:36264"/>
    </ligand>
</feature>
<gene>
    <name evidence="6" type="ordered locus">Namu_2906</name>
</gene>
<dbReference type="GO" id="GO:0015689">
    <property type="term" value="P:molybdate ion transport"/>
    <property type="evidence" value="ECO:0007669"/>
    <property type="project" value="InterPro"/>
</dbReference>
<evidence type="ECO:0000313" key="7">
    <source>
        <dbReference type="Proteomes" id="UP000002218"/>
    </source>
</evidence>
<dbReference type="GO" id="GO:0046872">
    <property type="term" value="F:metal ion binding"/>
    <property type="evidence" value="ECO:0007669"/>
    <property type="project" value="UniProtKB-KW"/>
</dbReference>
<sequence precursor="true">MSRRFGRARAAALAAGLAAALLTACGSSAGTGASAAVPATGTAGSSPSSTGTVTVFAAASLKKSFTALGETFQAQHPGAAVTFNFAGSSDLVTQITAGAPADVFASADENNMGKAQTAGVISGQPVDFASNTLTIVTQPGNPKGITGFADLTASDLQVVVCAPQVPCGSATTKVEQSTGVTLAPVSEESSVTDVLNKVQTGQADAGLVYVTDAKGAGDKVTAVSFTEAATVVSVYPIAVLTQATQPELAAQFIALVTGPDGQQVLQDAGFAPAP</sequence>
<dbReference type="Gene3D" id="3.40.190.10">
    <property type="entry name" value="Periplasmic binding protein-like II"/>
    <property type="match status" value="2"/>
</dbReference>
<evidence type="ECO:0000256" key="5">
    <source>
        <dbReference type="SAM" id="SignalP"/>
    </source>
</evidence>
<proteinExistence type="inferred from homology"/>
<dbReference type="SUPFAM" id="SSF53850">
    <property type="entry name" value="Periplasmic binding protein-like II"/>
    <property type="match status" value="1"/>
</dbReference>
<keyword evidence="7" id="KW-1185">Reference proteome</keyword>
<reference evidence="7" key="1">
    <citation type="submission" date="2009-09" db="EMBL/GenBank/DDBJ databases">
        <title>The complete genome of Nakamurella multipartita DSM 44233.</title>
        <authorList>
            <consortium name="US DOE Joint Genome Institute (JGI-PGF)"/>
            <person name="Lucas S."/>
            <person name="Copeland A."/>
            <person name="Lapidus A."/>
            <person name="Glavina del Rio T."/>
            <person name="Dalin E."/>
            <person name="Tice H."/>
            <person name="Bruce D."/>
            <person name="Goodwin L."/>
            <person name="Pitluck S."/>
            <person name="Kyrpides N."/>
            <person name="Mavromatis K."/>
            <person name="Ivanova N."/>
            <person name="Ovchinnikova G."/>
            <person name="Sims D."/>
            <person name="Meincke L."/>
            <person name="Brettin T."/>
            <person name="Detter J.C."/>
            <person name="Han C."/>
            <person name="Larimer F."/>
            <person name="Land M."/>
            <person name="Hauser L."/>
            <person name="Markowitz V."/>
            <person name="Cheng J.-F."/>
            <person name="Hugenholtz P."/>
            <person name="Woyke T."/>
            <person name="Wu D."/>
            <person name="Klenk H.-P."/>
            <person name="Eisen J.A."/>
        </authorList>
    </citation>
    <scope>NUCLEOTIDE SEQUENCE [LARGE SCALE GENOMIC DNA]</scope>
    <source>
        <strain evidence="7">ATCC 700099 / DSM 44233 / CIP 104796 / JCM 9543 / NBRC 105858 / Y-104</strain>
    </source>
</reference>
<dbReference type="HOGENOM" id="CLU_065520_0_1_11"/>
<feature type="binding site" evidence="4">
    <location>
        <position position="191"/>
    </location>
    <ligand>
        <name>molybdate</name>
        <dbReference type="ChEBI" id="CHEBI:36264"/>
    </ligand>
</feature>
<keyword evidence="2 4" id="KW-0479">Metal-binding</keyword>
<protein>
    <submittedName>
        <fullName evidence="6">Molybdenum ABC transporter, periplasmic molybdate-binding protein</fullName>
    </submittedName>
</protein>
<keyword evidence="4" id="KW-0500">Molybdenum</keyword>
<feature type="chain" id="PRO_5039109673" evidence="5">
    <location>
        <begin position="30"/>
        <end position="274"/>
    </location>
</feature>
<feature type="binding site" evidence="4">
    <location>
        <position position="88"/>
    </location>
    <ligand>
        <name>molybdate</name>
        <dbReference type="ChEBI" id="CHEBI:36264"/>
    </ligand>
</feature>
<comment type="similarity">
    <text evidence="1">Belongs to the bacterial solute-binding protein ModA family.</text>
</comment>
<evidence type="ECO:0000256" key="3">
    <source>
        <dbReference type="ARBA" id="ARBA00022729"/>
    </source>
</evidence>
<organism evidence="6 7">
    <name type="scientific">Nakamurella multipartita (strain ATCC 700099 / DSM 44233 / CIP 104796 / JCM 9543 / NBRC 105858 / Y-104)</name>
    <name type="common">Microsphaera multipartita</name>
    <dbReference type="NCBI Taxonomy" id="479431"/>
    <lineage>
        <taxon>Bacteria</taxon>
        <taxon>Bacillati</taxon>
        <taxon>Actinomycetota</taxon>
        <taxon>Actinomycetes</taxon>
        <taxon>Nakamurellales</taxon>
        <taxon>Nakamurellaceae</taxon>
        <taxon>Nakamurella</taxon>
    </lineage>
</organism>
<evidence type="ECO:0000256" key="1">
    <source>
        <dbReference type="ARBA" id="ARBA00009175"/>
    </source>
</evidence>
<dbReference type="EMBL" id="CP001737">
    <property type="protein sequence ID" value="ACV79245.1"/>
    <property type="molecule type" value="Genomic_DNA"/>
</dbReference>
<dbReference type="Proteomes" id="UP000002218">
    <property type="component" value="Chromosome"/>
</dbReference>
<dbReference type="InterPro" id="IPR005950">
    <property type="entry name" value="ModA"/>
</dbReference>
<dbReference type="STRING" id="479431.Namu_2906"/>
<accession>C8X9T7</accession>
<feature type="binding site" evidence="4">
    <location>
        <position position="60"/>
    </location>
    <ligand>
        <name>molybdate</name>
        <dbReference type="ChEBI" id="CHEBI:36264"/>
    </ligand>
</feature>
<dbReference type="CDD" id="cd13538">
    <property type="entry name" value="PBP2_ModA_like_1"/>
    <property type="match status" value="1"/>
</dbReference>
<dbReference type="PROSITE" id="PS51257">
    <property type="entry name" value="PROKAR_LIPOPROTEIN"/>
    <property type="match status" value="1"/>
</dbReference>
<dbReference type="InterPro" id="IPR050682">
    <property type="entry name" value="ModA/WtpA"/>
</dbReference>
<dbReference type="AlphaFoldDB" id="C8X9T7"/>
<evidence type="ECO:0000256" key="4">
    <source>
        <dbReference type="PIRSR" id="PIRSR004846-1"/>
    </source>
</evidence>
<dbReference type="FunCoup" id="C8X9T7">
    <property type="interactions" value="30"/>
</dbReference>
<reference evidence="6 7" key="2">
    <citation type="journal article" date="2010" name="Stand. Genomic Sci.">
        <title>Complete genome sequence of Nakamurella multipartita type strain (Y-104).</title>
        <authorList>
            <person name="Tice H."/>
            <person name="Mayilraj S."/>
            <person name="Sims D."/>
            <person name="Lapidus A."/>
            <person name="Nolan M."/>
            <person name="Lucas S."/>
            <person name="Glavina Del Rio T."/>
            <person name="Copeland A."/>
            <person name="Cheng J.F."/>
            <person name="Meincke L."/>
            <person name="Bruce D."/>
            <person name="Goodwin L."/>
            <person name="Pitluck S."/>
            <person name="Ivanova N."/>
            <person name="Mavromatis K."/>
            <person name="Ovchinnikova G."/>
            <person name="Pati A."/>
            <person name="Chen A."/>
            <person name="Palaniappan K."/>
            <person name="Land M."/>
            <person name="Hauser L."/>
            <person name="Chang Y.J."/>
            <person name="Jeffries C.D."/>
            <person name="Detter J.C."/>
            <person name="Brettin T."/>
            <person name="Rohde M."/>
            <person name="Goker M."/>
            <person name="Bristow J."/>
            <person name="Eisen J.A."/>
            <person name="Markowitz V."/>
            <person name="Hugenholtz P."/>
            <person name="Kyrpides N.C."/>
            <person name="Klenk H.P."/>
            <person name="Chen F."/>
        </authorList>
    </citation>
    <scope>NUCLEOTIDE SEQUENCE [LARGE SCALE GENOMIC DNA]</scope>
    <source>
        <strain evidence="7">ATCC 700099 / DSM 44233 / CIP 104796 / JCM 9543 / NBRC 105858 / Y-104</strain>
    </source>
</reference>
<name>C8X9T7_NAKMY</name>
<dbReference type="KEGG" id="nml:Namu_2906"/>
<dbReference type="NCBIfam" id="TIGR01256">
    <property type="entry name" value="modA"/>
    <property type="match status" value="1"/>
</dbReference>